<name>A0ACC2BCJ2_DIPCM</name>
<gene>
    <name evidence="1" type="ORF">O6H91_16G054300</name>
</gene>
<proteinExistence type="predicted"/>
<keyword evidence="2" id="KW-1185">Reference proteome</keyword>
<evidence type="ECO:0000313" key="1">
    <source>
        <dbReference type="EMBL" id="KAJ7527438.1"/>
    </source>
</evidence>
<reference evidence="2" key="1">
    <citation type="journal article" date="2024" name="Proc. Natl. Acad. Sci. U.S.A.">
        <title>Extraordinary preservation of gene collinearity over three hundred million years revealed in homosporous lycophytes.</title>
        <authorList>
            <person name="Li C."/>
            <person name="Wickell D."/>
            <person name="Kuo L.Y."/>
            <person name="Chen X."/>
            <person name="Nie B."/>
            <person name="Liao X."/>
            <person name="Peng D."/>
            <person name="Ji J."/>
            <person name="Jenkins J."/>
            <person name="Williams M."/>
            <person name="Shu S."/>
            <person name="Plott C."/>
            <person name="Barry K."/>
            <person name="Rajasekar S."/>
            <person name="Grimwood J."/>
            <person name="Han X."/>
            <person name="Sun S."/>
            <person name="Hou Z."/>
            <person name="He W."/>
            <person name="Dai G."/>
            <person name="Sun C."/>
            <person name="Schmutz J."/>
            <person name="Leebens-Mack J.H."/>
            <person name="Li F.W."/>
            <person name="Wang L."/>
        </authorList>
    </citation>
    <scope>NUCLEOTIDE SEQUENCE [LARGE SCALE GENOMIC DNA]</scope>
    <source>
        <strain evidence="2">cv. PW_Plant_1</strain>
    </source>
</reference>
<dbReference type="EMBL" id="CM055107">
    <property type="protein sequence ID" value="KAJ7527438.1"/>
    <property type="molecule type" value="Genomic_DNA"/>
</dbReference>
<protein>
    <submittedName>
        <fullName evidence="1">Uncharacterized protein</fullName>
    </submittedName>
</protein>
<organism evidence="1 2">
    <name type="scientific">Diphasiastrum complanatum</name>
    <name type="common">Issler's clubmoss</name>
    <name type="synonym">Lycopodium complanatum</name>
    <dbReference type="NCBI Taxonomy" id="34168"/>
    <lineage>
        <taxon>Eukaryota</taxon>
        <taxon>Viridiplantae</taxon>
        <taxon>Streptophyta</taxon>
        <taxon>Embryophyta</taxon>
        <taxon>Tracheophyta</taxon>
        <taxon>Lycopodiopsida</taxon>
        <taxon>Lycopodiales</taxon>
        <taxon>Lycopodiaceae</taxon>
        <taxon>Lycopodioideae</taxon>
        <taxon>Diphasiastrum</taxon>
    </lineage>
</organism>
<sequence length="108" mass="12264">MEGFFQFFCLLMGSSLPLVTRAFLISSPLFFIQENPNPDWLCVYPSIQQTPLSPSLTPFSYISNLQFSSMRCSWSIEQNKNAVVHSKRSITAPFFITILQCPATGQYI</sequence>
<evidence type="ECO:0000313" key="2">
    <source>
        <dbReference type="Proteomes" id="UP001162992"/>
    </source>
</evidence>
<dbReference type="Proteomes" id="UP001162992">
    <property type="component" value="Chromosome 16"/>
</dbReference>
<comment type="caution">
    <text evidence="1">The sequence shown here is derived from an EMBL/GenBank/DDBJ whole genome shotgun (WGS) entry which is preliminary data.</text>
</comment>
<accession>A0ACC2BCJ2</accession>